<dbReference type="AlphaFoldDB" id="A0A915L090"/>
<organism evidence="2 3">
    <name type="scientific">Romanomermis culicivorax</name>
    <name type="common">Nematode worm</name>
    <dbReference type="NCBI Taxonomy" id="13658"/>
    <lineage>
        <taxon>Eukaryota</taxon>
        <taxon>Metazoa</taxon>
        <taxon>Ecdysozoa</taxon>
        <taxon>Nematoda</taxon>
        <taxon>Enoplea</taxon>
        <taxon>Dorylaimia</taxon>
        <taxon>Mermithida</taxon>
        <taxon>Mermithoidea</taxon>
        <taxon>Mermithidae</taxon>
        <taxon>Romanomermis</taxon>
    </lineage>
</organism>
<name>A0A915L090_ROMCU</name>
<proteinExistence type="predicted"/>
<feature type="region of interest" description="Disordered" evidence="1">
    <location>
        <begin position="53"/>
        <end position="75"/>
    </location>
</feature>
<reference evidence="3" key="1">
    <citation type="submission" date="2022-11" db="UniProtKB">
        <authorList>
            <consortium name="WormBaseParasite"/>
        </authorList>
    </citation>
    <scope>IDENTIFICATION</scope>
</reference>
<evidence type="ECO:0000313" key="2">
    <source>
        <dbReference type="Proteomes" id="UP000887565"/>
    </source>
</evidence>
<dbReference type="WBParaSite" id="nRc.2.0.1.t44482-RA">
    <property type="protein sequence ID" value="nRc.2.0.1.t44482-RA"/>
    <property type="gene ID" value="nRc.2.0.1.g44482"/>
</dbReference>
<evidence type="ECO:0000313" key="3">
    <source>
        <dbReference type="WBParaSite" id="nRc.2.0.1.t44482-RA"/>
    </source>
</evidence>
<sequence>MLILKPKKLANTKMEPRILSGISAPGPSFNPLFASPQMRSKFLDSDNHFFRFSSSNRAEKPPPRNVQASNPTFEK</sequence>
<protein>
    <submittedName>
        <fullName evidence="3">Uncharacterized protein</fullName>
    </submittedName>
</protein>
<evidence type="ECO:0000256" key="1">
    <source>
        <dbReference type="SAM" id="MobiDB-lite"/>
    </source>
</evidence>
<accession>A0A915L090</accession>
<dbReference type="Proteomes" id="UP000887565">
    <property type="component" value="Unplaced"/>
</dbReference>
<keyword evidence="2" id="KW-1185">Reference proteome</keyword>
<feature type="compositionally biased region" description="Polar residues" evidence="1">
    <location>
        <begin position="66"/>
        <end position="75"/>
    </location>
</feature>